<dbReference type="Pfam" id="PF00067">
    <property type="entry name" value="p450"/>
    <property type="match status" value="1"/>
</dbReference>
<dbReference type="PANTHER" id="PTHR24305">
    <property type="entry name" value="CYTOCHROME P450"/>
    <property type="match status" value="1"/>
</dbReference>
<dbReference type="GO" id="GO:0016705">
    <property type="term" value="F:oxidoreductase activity, acting on paired donors, with incorporation or reduction of molecular oxygen"/>
    <property type="evidence" value="ECO:0007669"/>
    <property type="project" value="InterPro"/>
</dbReference>
<dbReference type="GO" id="GO:0020037">
    <property type="term" value="F:heme binding"/>
    <property type="evidence" value="ECO:0007669"/>
    <property type="project" value="InterPro"/>
</dbReference>
<accession>A0A2V5HR36</accession>
<evidence type="ECO:0000313" key="11">
    <source>
        <dbReference type="Proteomes" id="UP000248817"/>
    </source>
</evidence>
<evidence type="ECO:0000256" key="1">
    <source>
        <dbReference type="ARBA" id="ARBA00001971"/>
    </source>
</evidence>
<evidence type="ECO:0000256" key="7">
    <source>
        <dbReference type="ARBA" id="ARBA00023033"/>
    </source>
</evidence>
<proteinExistence type="inferred from homology"/>
<dbReference type="GO" id="GO:0005506">
    <property type="term" value="F:iron ion binding"/>
    <property type="evidence" value="ECO:0007669"/>
    <property type="project" value="InterPro"/>
</dbReference>
<dbReference type="AlphaFoldDB" id="A0A2V5HR36"/>
<dbReference type="PRINTS" id="PR00385">
    <property type="entry name" value="P450"/>
</dbReference>
<dbReference type="PROSITE" id="PS00086">
    <property type="entry name" value="CYTOCHROME_P450"/>
    <property type="match status" value="1"/>
</dbReference>
<dbReference type="PRINTS" id="PR00463">
    <property type="entry name" value="EP450I"/>
</dbReference>
<evidence type="ECO:0000256" key="9">
    <source>
        <dbReference type="RuleBase" id="RU000461"/>
    </source>
</evidence>
<name>A0A2V5HR36_9EURO</name>
<evidence type="ECO:0000256" key="5">
    <source>
        <dbReference type="ARBA" id="ARBA00023002"/>
    </source>
</evidence>
<dbReference type="EMBL" id="KZ825584">
    <property type="protein sequence ID" value="PYI26859.1"/>
    <property type="molecule type" value="Genomic_DNA"/>
</dbReference>
<sequence length="511" mass="58038">MPLITAWQLLVACVAYFGARTIYRLWFHPLSHIPGPALAAISHLPEFYHDVIKGGMYFQQVSKYHERYGPIVRISPGELHISDPAFYDKIYASGAHVREKDPGQARSFGAPNSMLSTVDHHQHRYRRGLLNRFFSKQSVVNLHPVLEARIQRLMKRFERMHERGDELNMTAALAAFTADVISHYCLGMDLRFSEDEAFRNDIREAHTRIIRQCHFTKYFPMVSESLNLLPVWLVRCIQPEMACLLTVQETVSGLAAEALRRSSSSNSSKDKPQGSLADEDTLLGVLAHPSIPAAERTLARVQDEAMIVLLAGTETTANAISMALYRLYTNPTILQRVRDELQSIVPDPFQIPPWSTLERLPYLSATIKESLRLSYGSIARMARVAPDETLTYKNYRIPPKTPMSTSTYFVHMDPAIFPDPERFEPDRWLQPSGDSLTRFLVPFHRGTRGCLALNLAYSELFMVVAAIARRFDLRVQERSVQESRVAREYTAPFPAKGDFDLHCRVSGVIDS</sequence>
<keyword evidence="4 8" id="KW-0479">Metal-binding</keyword>
<keyword evidence="6 8" id="KW-0408">Iron</keyword>
<comment type="cofactor">
    <cofactor evidence="1 8">
        <name>heme</name>
        <dbReference type="ChEBI" id="CHEBI:30413"/>
    </cofactor>
</comment>
<dbReference type="InterPro" id="IPR017972">
    <property type="entry name" value="Cyt_P450_CS"/>
</dbReference>
<organism evidence="10 11">
    <name type="scientific">Aspergillus indologenus CBS 114.80</name>
    <dbReference type="NCBI Taxonomy" id="1450541"/>
    <lineage>
        <taxon>Eukaryota</taxon>
        <taxon>Fungi</taxon>
        <taxon>Dikarya</taxon>
        <taxon>Ascomycota</taxon>
        <taxon>Pezizomycotina</taxon>
        <taxon>Eurotiomycetes</taxon>
        <taxon>Eurotiomycetidae</taxon>
        <taxon>Eurotiales</taxon>
        <taxon>Aspergillaceae</taxon>
        <taxon>Aspergillus</taxon>
        <taxon>Aspergillus subgen. Circumdati</taxon>
    </lineage>
</organism>
<evidence type="ECO:0000256" key="3">
    <source>
        <dbReference type="ARBA" id="ARBA00022617"/>
    </source>
</evidence>
<dbReference type="Gene3D" id="1.10.630.10">
    <property type="entry name" value="Cytochrome P450"/>
    <property type="match status" value="1"/>
</dbReference>
<dbReference type="GO" id="GO:0004497">
    <property type="term" value="F:monooxygenase activity"/>
    <property type="evidence" value="ECO:0007669"/>
    <property type="project" value="UniProtKB-KW"/>
</dbReference>
<evidence type="ECO:0000256" key="4">
    <source>
        <dbReference type="ARBA" id="ARBA00022723"/>
    </source>
</evidence>
<dbReference type="InterPro" id="IPR001128">
    <property type="entry name" value="Cyt_P450"/>
</dbReference>
<dbReference type="PANTHER" id="PTHR24305:SF157">
    <property type="entry name" value="N-ACETYLTRYPTOPHAN 6-HYDROXYLASE IVOC-RELATED"/>
    <property type="match status" value="1"/>
</dbReference>
<dbReference type="SUPFAM" id="SSF48264">
    <property type="entry name" value="Cytochrome P450"/>
    <property type="match status" value="1"/>
</dbReference>
<dbReference type="InterPro" id="IPR050121">
    <property type="entry name" value="Cytochrome_P450_monoxygenase"/>
</dbReference>
<evidence type="ECO:0000256" key="6">
    <source>
        <dbReference type="ARBA" id="ARBA00023004"/>
    </source>
</evidence>
<evidence type="ECO:0000256" key="2">
    <source>
        <dbReference type="ARBA" id="ARBA00010617"/>
    </source>
</evidence>
<keyword evidence="11" id="KW-1185">Reference proteome</keyword>
<dbReference type="InterPro" id="IPR002401">
    <property type="entry name" value="Cyt_P450_E_grp-I"/>
</dbReference>
<feature type="binding site" description="axial binding residue" evidence="8">
    <location>
        <position position="450"/>
    </location>
    <ligand>
        <name>heme</name>
        <dbReference type="ChEBI" id="CHEBI:30413"/>
    </ligand>
    <ligandPart>
        <name>Fe</name>
        <dbReference type="ChEBI" id="CHEBI:18248"/>
    </ligandPart>
</feature>
<dbReference type="InterPro" id="IPR036396">
    <property type="entry name" value="Cyt_P450_sf"/>
</dbReference>
<dbReference type="Proteomes" id="UP000248817">
    <property type="component" value="Unassembled WGS sequence"/>
</dbReference>
<reference evidence="10 11" key="1">
    <citation type="submission" date="2018-02" db="EMBL/GenBank/DDBJ databases">
        <title>The genomes of Aspergillus section Nigri reveals drivers in fungal speciation.</title>
        <authorList>
            <consortium name="DOE Joint Genome Institute"/>
            <person name="Vesth T.C."/>
            <person name="Nybo J."/>
            <person name="Theobald S."/>
            <person name="Brandl J."/>
            <person name="Frisvad J.C."/>
            <person name="Nielsen K.F."/>
            <person name="Lyhne E.K."/>
            <person name="Kogle M.E."/>
            <person name="Kuo A."/>
            <person name="Riley R."/>
            <person name="Clum A."/>
            <person name="Nolan M."/>
            <person name="Lipzen A."/>
            <person name="Salamov A."/>
            <person name="Henrissat B."/>
            <person name="Wiebenga A."/>
            <person name="De vries R.P."/>
            <person name="Grigoriev I.V."/>
            <person name="Mortensen U.H."/>
            <person name="Andersen M.R."/>
            <person name="Baker S.E."/>
        </authorList>
    </citation>
    <scope>NUCLEOTIDE SEQUENCE [LARGE SCALE GENOMIC DNA]</scope>
    <source>
        <strain evidence="10 11">CBS 114.80</strain>
    </source>
</reference>
<keyword evidence="7 9" id="KW-0503">Monooxygenase</keyword>
<keyword evidence="5 9" id="KW-0560">Oxidoreductase</keyword>
<gene>
    <name evidence="10" type="ORF">BP00DRAFT_354913</name>
</gene>
<dbReference type="CDD" id="cd11062">
    <property type="entry name" value="CYP58-like"/>
    <property type="match status" value="1"/>
</dbReference>
<comment type="similarity">
    <text evidence="2 9">Belongs to the cytochrome P450 family.</text>
</comment>
<keyword evidence="3 8" id="KW-0349">Heme</keyword>
<evidence type="ECO:0000313" key="10">
    <source>
        <dbReference type="EMBL" id="PYI26859.1"/>
    </source>
</evidence>
<evidence type="ECO:0000256" key="8">
    <source>
        <dbReference type="PIRSR" id="PIRSR602401-1"/>
    </source>
</evidence>
<protein>
    <submittedName>
        <fullName evidence="10">Cytochrome P450</fullName>
    </submittedName>
</protein>